<evidence type="ECO:0000313" key="2">
    <source>
        <dbReference type="EMBL" id="QIW80227.1"/>
    </source>
</evidence>
<gene>
    <name evidence="2" type="ORF">G4P54_10670</name>
</gene>
<feature type="transmembrane region" description="Helical" evidence="1">
    <location>
        <begin position="35"/>
        <end position="59"/>
    </location>
</feature>
<feature type="transmembrane region" description="Helical" evidence="1">
    <location>
        <begin position="105"/>
        <end position="127"/>
    </location>
</feature>
<name>A0A6H0WL30_9BACI</name>
<dbReference type="Proteomes" id="UP000501914">
    <property type="component" value="Chromosome"/>
</dbReference>
<dbReference type="InterPro" id="IPR031374">
    <property type="entry name" value="UPF0715"/>
</dbReference>
<dbReference type="KEGG" id="bteq:G4P54_10670"/>
<keyword evidence="1" id="KW-0812">Transmembrane</keyword>
<keyword evidence="1" id="KW-1133">Transmembrane helix</keyword>
<feature type="transmembrane region" description="Helical" evidence="1">
    <location>
        <begin position="7"/>
        <end position="29"/>
    </location>
</feature>
<reference evidence="2 3" key="1">
    <citation type="submission" date="2020-02" db="EMBL/GenBank/DDBJ databases">
        <title>Genome sequencing, annotation and comparative genomic analysis of Bacillus tequilensis EA-CB0015, an effective biological control agent against Pseudocercospora fijiensis in banana plants.</title>
        <authorList>
            <person name="Cuellar-Gaviria T.Z."/>
            <person name="Ju K.-S."/>
            <person name="Villegas-Escobar V."/>
        </authorList>
    </citation>
    <scope>NUCLEOTIDE SEQUENCE [LARGE SCALE GENOMIC DNA]</scope>
    <source>
        <strain evidence="2 3">EA-CB0015</strain>
    </source>
</reference>
<proteinExistence type="predicted"/>
<dbReference type="AlphaFoldDB" id="A0A6H0WL30"/>
<feature type="transmembrane region" description="Helical" evidence="1">
    <location>
        <begin position="71"/>
        <end position="93"/>
    </location>
</feature>
<dbReference type="Pfam" id="PF17094">
    <property type="entry name" value="UPF0715"/>
    <property type="match status" value="1"/>
</dbReference>
<protein>
    <submittedName>
        <fullName evidence="2">UPF0715 family protein</fullName>
    </submittedName>
</protein>
<evidence type="ECO:0000313" key="3">
    <source>
        <dbReference type="Proteomes" id="UP000501914"/>
    </source>
</evidence>
<dbReference type="EMBL" id="CP048852">
    <property type="protein sequence ID" value="QIW80227.1"/>
    <property type="molecule type" value="Genomic_DNA"/>
</dbReference>
<organism evidence="2 3">
    <name type="scientific">Bacillus tequilensis</name>
    <dbReference type="NCBI Taxonomy" id="227866"/>
    <lineage>
        <taxon>Bacteria</taxon>
        <taxon>Bacillati</taxon>
        <taxon>Bacillota</taxon>
        <taxon>Bacilli</taxon>
        <taxon>Bacillales</taxon>
        <taxon>Bacillaceae</taxon>
        <taxon>Bacillus</taxon>
    </lineage>
</organism>
<dbReference type="RefSeq" id="WP_167872639.1">
    <property type="nucleotide sequence ID" value="NZ_CP048852.1"/>
</dbReference>
<accession>A0A6H0WL30</accession>
<keyword evidence="3" id="KW-1185">Reference proteome</keyword>
<sequence>MKKIVSYYLKTLGLSSLTFGLFLGIYSFVMYGEMVMALFTAAIALLYGFMMYGIFAFPLQMMLQKKTRTFSVMYLLIYSGIAFIAVFLFLVIGDPASIAWTLQSYIYYMLCIAAAVIYWFWDSLILYKRTVSGVSSKPEN</sequence>
<evidence type="ECO:0000256" key="1">
    <source>
        <dbReference type="SAM" id="Phobius"/>
    </source>
</evidence>
<keyword evidence="1" id="KW-0472">Membrane</keyword>